<dbReference type="InterPro" id="IPR035965">
    <property type="entry name" value="PAS-like_dom_sf"/>
</dbReference>
<evidence type="ECO:0000313" key="3">
    <source>
        <dbReference type="Proteomes" id="UP000623172"/>
    </source>
</evidence>
<keyword evidence="3" id="KW-1185">Reference proteome</keyword>
<dbReference type="Pfam" id="PF13596">
    <property type="entry name" value="PAS_10"/>
    <property type="match status" value="1"/>
</dbReference>
<reference evidence="2" key="1">
    <citation type="submission" date="2020-08" db="EMBL/GenBank/DDBJ databases">
        <title>Genome public.</title>
        <authorList>
            <person name="Liu C."/>
            <person name="Sun Q."/>
        </authorList>
    </citation>
    <scope>NUCLEOTIDE SEQUENCE</scope>
    <source>
        <strain evidence="2">NSJ-53</strain>
    </source>
</reference>
<dbReference type="EMBL" id="JACRSR010000001">
    <property type="protein sequence ID" value="MBC8530601.1"/>
    <property type="molecule type" value="Genomic_DNA"/>
</dbReference>
<proteinExistence type="predicted"/>
<dbReference type="RefSeq" id="WP_249314573.1">
    <property type="nucleotide sequence ID" value="NZ_JACRSR010000001.1"/>
</dbReference>
<dbReference type="AlphaFoldDB" id="A0A926HPV8"/>
<protein>
    <submittedName>
        <fullName evidence="2">PAS domain-containing protein</fullName>
    </submittedName>
</protein>
<dbReference type="InterPro" id="IPR000014">
    <property type="entry name" value="PAS"/>
</dbReference>
<dbReference type="CDD" id="cd00130">
    <property type="entry name" value="PAS"/>
    <property type="match status" value="1"/>
</dbReference>
<dbReference type="SUPFAM" id="SSF55785">
    <property type="entry name" value="PYP-like sensor domain (PAS domain)"/>
    <property type="match status" value="1"/>
</dbReference>
<evidence type="ECO:0000313" key="2">
    <source>
        <dbReference type="EMBL" id="MBC8530601.1"/>
    </source>
</evidence>
<dbReference type="SMART" id="SM00091">
    <property type="entry name" value="PAS"/>
    <property type="match status" value="1"/>
</dbReference>
<evidence type="ECO:0000259" key="1">
    <source>
        <dbReference type="SMART" id="SM00091"/>
    </source>
</evidence>
<organism evidence="2 3">
    <name type="scientific">Gehongia tenuis</name>
    <dbReference type="NCBI Taxonomy" id="2763655"/>
    <lineage>
        <taxon>Bacteria</taxon>
        <taxon>Bacillati</taxon>
        <taxon>Bacillota</taxon>
        <taxon>Clostridia</taxon>
        <taxon>Christensenellales</taxon>
        <taxon>Christensenellaceae</taxon>
        <taxon>Gehongia</taxon>
    </lineage>
</organism>
<name>A0A926HPV8_9FIRM</name>
<dbReference type="Proteomes" id="UP000623172">
    <property type="component" value="Unassembled WGS sequence"/>
</dbReference>
<feature type="domain" description="PAS" evidence="1">
    <location>
        <begin position="5"/>
        <end position="73"/>
    </location>
</feature>
<sequence length="114" mass="13794">MERERMLSLILDAYPYPIVFVDTDHIIRYMNRMARYHYYEERGYRDLIGRSLFDCHQPASAEKIRAAVEKLKNHGNEIYIGVNIKNRRYYLNPVRDENGELVGYFERFELNLQK</sequence>
<dbReference type="Gene3D" id="3.30.450.20">
    <property type="entry name" value="PAS domain"/>
    <property type="match status" value="1"/>
</dbReference>
<accession>A0A926HPV8</accession>
<comment type="caution">
    <text evidence="2">The sequence shown here is derived from an EMBL/GenBank/DDBJ whole genome shotgun (WGS) entry which is preliminary data.</text>
</comment>
<gene>
    <name evidence="2" type="ORF">H8696_01900</name>
</gene>